<reference evidence="2 3" key="2">
    <citation type="journal article" date="2016" name="Genome Announc.">
        <title>Complete Genome Sequence of Streptomyces ambofaciens DSM 40697, a Paradigm for Genome Plasticity Studies.</title>
        <authorList>
            <person name="Thibessard A."/>
            <person name="Leblond P."/>
        </authorList>
    </citation>
    <scope>NUCLEOTIDE SEQUENCE [LARGE SCALE GENOMIC DNA]</scope>
    <source>
        <strain evidence="2 3">DSM 40697</strain>
    </source>
</reference>
<evidence type="ECO:0000259" key="1">
    <source>
        <dbReference type="Pfam" id="PF19054"/>
    </source>
</evidence>
<dbReference type="Pfam" id="PF19054">
    <property type="entry name" value="DUF5753"/>
    <property type="match status" value="1"/>
</dbReference>
<sequence length="110" mass="12397">MSNIYGDRLKQQREAVDLTQQRLADMEDAAVATYFEAARQLESQGVAIRESAVTFAPGLLQTRPYARAVLGTTYPPLTAEERDRRLVTRLERARLLDVPVSRRQGVCECT</sequence>
<keyword evidence="3" id="KW-1185">Reference proteome</keyword>
<dbReference type="InterPro" id="IPR043917">
    <property type="entry name" value="DUF5753"/>
</dbReference>
<evidence type="ECO:0000313" key="3">
    <source>
        <dbReference type="Proteomes" id="UP000076720"/>
    </source>
</evidence>
<reference evidence="3" key="1">
    <citation type="submission" date="2015-10" db="EMBL/GenBank/DDBJ databases">
        <title>Complete genome sequence of Streptomyces ambofaciens DSM 40697.</title>
        <authorList>
            <person name="Thibessard A."/>
            <person name="Leblond P."/>
        </authorList>
    </citation>
    <scope>NUCLEOTIDE SEQUENCE [LARGE SCALE GENOMIC DNA]</scope>
    <source>
        <strain evidence="3">DSM 40697</strain>
    </source>
</reference>
<proteinExistence type="predicted"/>
<feature type="domain" description="DUF5753" evidence="1">
    <location>
        <begin position="36"/>
        <end position="97"/>
    </location>
</feature>
<protein>
    <recommendedName>
        <fullName evidence="1">DUF5753 domain-containing protein</fullName>
    </recommendedName>
</protein>
<accession>A0ABM6B0T1</accession>
<dbReference type="EMBL" id="CP012949">
    <property type="protein sequence ID" value="ANB06522.1"/>
    <property type="molecule type" value="Genomic_DNA"/>
</dbReference>
<dbReference type="Proteomes" id="UP000076720">
    <property type="component" value="Chromosome"/>
</dbReference>
<name>A0ABM6B0T1_STRAM</name>
<gene>
    <name evidence="2" type="ORF">SAM40697_2563</name>
</gene>
<organism evidence="2 3">
    <name type="scientific">Streptomyces ambofaciens</name>
    <dbReference type="NCBI Taxonomy" id="1889"/>
    <lineage>
        <taxon>Bacteria</taxon>
        <taxon>Bacillati</taxon>
        <taxon>Actinomycetota</taxon>
        <taxon>Actinomycetes</taxon>
        <taxon>Kitasatosporales</taxon>
        <taxon>Streptomycetaceae</taxon>
        <taxon>Streptomyces</taxon>
    </lineage>
</organism>
<evidence type="ECO:0000313" key="2">
    <source>
        <dbReference type="EMBL" id="ANB06522.1"/>
    </source>
</evidence>